<organism evidence="1 2">
    <name type="scientific">Rhododendron molle</name>
    <name type="common">Chinese azalea</name>
    <name type="synonym">Azalea mollis</name>
    <dbReference type="NCBI Taxonomy" id="49168"/>
    <lineage>
        <taxon>Eukaryota</taxon>
        <taxon>Viridiplantae</taxon>
        <taxon>Streptophyta</taxon>
        <taxon>Embryophyta</taxon>
        <taxon>Tracheophyta</taxon>
        <taxon>Spermatophyta</taxon>
        <taxon>Magnoliopsida</taxon>
        <taxon>eudicotyledons</taxon>
        <taxon>Gunneridae</taxon>
        <taxon>Pentapetalae</taxon>
        <taxon>asterids</taxon>
        <taxon>Ericales</taxon>
        <taxon>Ericaceae</taxon>
        <taxon>Ericoideae</taxon>
        <taxon>Rhodoreae</taxon>
        <taxon>Rhododendron</taxon>
    </lineage>
</organism>
<accession>A0ACC0LMH2</accession>
<comment type="caution">
    <text evidence="1">The sequence shown here is derived from an EMBL/GenBank/DDBJ whole genome shotgun (WGS) entry which is preliminary data.</text>
</comment>
<dbReference type="Proteomes" id="UP001062846">
    <property type="component" value="Chromosome 11"/>
</dbReference>
<dbReference type="EMBL" id="CM046398">
    <property type="protein sequence ID" value="KAI8529835.1"/>
    <property type="molecule type" value="Genomic_DNA"/>
</dbReference>
<protein>
    <submittedName>
        <fullName evidence="1">Uncharacterized protein</fullName>
    </submittedName>
</protein>
<name>A0ACC0LMH2_RHOML</name>
<evidence type="ECO:0000313" key="2">
    <source>
        <dbReference type="Proteomes" id="UP001062846"/>
    </source>
</evidence>
<reference evidence="1" key="1">
    <citation type="submission" date="2022-02" db="EMBL/GenBank/DDBJ databases">
        <title>Plant Genome Project.</title>
        <authorList>
            <person name="Zhang R.-G."/>
        </authorList>
    </citation>
    <scope>NUCLEOTIDE SEQUENCE</scope>
    <source>
        <strain evidence="1">AT1</strain>
    </source>
</reference>
<sequence length="68" mass="7419">MEVEERAGAEAQWPRVTAVAEVGKLTCPEFLAEAYVPPTYTTPVRAVMLCGLRATTDRVRSRGGAERP</sequence>
<evidence type="ECO:0000313" key="1">
    <source>
        <dbReference type="EMBL" id="KAI8529835.1"/>
    </source>
</evidence>
<keyword evidence="2" id="KW-1185">Reference proteome</keyword>
<gene>
    <name evidence="1" type="ORF">RHMOL_Rhmol11G0005100</name>
</gene>
<proteinExistence type="predicted"/>